<dbReference type="InterPro" id="IPR040521">
    <property type="entry name" value="KDZ"/>
</dbReference>
<proteinExistence type="predicted"/>
<keyword evidence="4" id="KW-1185">Reference proteome</keyword>
<feature type="compositionally biased region" description="Basic and acidic residues" evidence="1">
    <location>
        <begin position="776"/>
        <end position="788"/>
    </location>
</feature>
<dbReference type="InterPro" id="IPR041457">
    <property type="entry name" value="CxC2_KDZ-assoc"/>
</dbReference>
<dbReference type="EMBL" id="JARJCN010000067">
    <property type="protein sequence ID" value="KAJ7078276.1"/>
    <property type="molecule type" value="Genomic_DNA"/>
</dbReference>
<feature type="compositionally biased region" description="Acidic residues" evidence="1">
    <location>
        <begin position="926"/>
        <end position="953"/>
    </location>
</feature>
<feature type="domain" description="CxC2-like cysteine cluster KDZ transposase-associated" evidence="2">
    <location>
        <begin position="74"/>
        <end position="182"/>
    </location>
</feature>
<comment type="caution">
    <text evidence="3">The sequence shown here is derived from an EMBL/GenBank/DDBJ whole genome shotgun (WGS) entry which is preliminary data.</text>
</comment>
<protein>
    <recommendedName>
        <fullName evidence="2">CxC2-like cysteine cluster KDZ transposase-associated domain-containing protein</fullName>
    </recommendedName>
</protein>
<dbReference type="PANTHER" id="PTHR33096:SF1">
    <property type="entry name" value="CXC1-LIKE CYSTEINE CLUSTER ASSOCIATED WITH KDZ TRANSPOSASES DOMAIN-CONTAINING PROTEIN"/>
    <property type="match status" value="1"/>
</dbReference>
<feature type="region of interest" description="Disordered" evidence="1">
    <location>
        <begin position="918"/>
        <end position="958"/>
    </location>
</feature>
<reference evidence="3" key="1">
    <citation type="submission" date="2023-03" db="EMBL/GenBank/DDBJ databases">
        <title>Massive genome expansion in bonnet fungi (Mycena s.s.) driven by repeated elements and novel gene families across ecological guilds.</title>
        <authorList>
            <consortium name="Lawrence Berkeley National Laboratory"/>
            <person name="Harder C.B."/>
            <person name="Miyauchi S."/>
            <person name="Viragh M."/>
            <person name="Kuo A."/>
            <person name="Thoen E."/>
            <person name="Andreopoulos B."/>
            <person name="Lu D."/>
            <person name="Skrede I."/>
            <person name="Drula E."/>
            <person name="Henrissat B."/>
            <person name="Morin E."/>
            <person name="Kohler A."/>
            <person name="Barry K."/>
            <person name="LaButti K."/>
            <person name="Morin E."/>
            <person name="Salamov A."/>
            <person name="Lipzen A."/>
            <person name="Mereny Z."/>
            <person name="Hegedus B."/>
            <person name="Baldrian P."/>
            <person name="Stursova M."/>
            <person name="Weitz H."/>
            <person name="Taylor A."/>
            <person name="Grigoriev I.V."/>
            <person name="Nagy L.G."/>
            <person name="Martin F."/>
            <person name="Kauserud H."/>
        </authorList>
    </citation>
    <scope>NUCLEOTIDE SEQUENCE</scope>
    <source>
        <strain evidence="3">CBHHK173m</strain>
    </source>
</reference>
<evidence type="ECO:0000313" key="3">
    <source>
        <dbReference type="EMBL" id="KAJ7078276.1"/>
    </source>
</evidence>
<feature type="compositionally biased region" description="Basic residues" evidence="1">
    <location>
        <begin position="789"/>
        <end position="800"/>
    </location>
</feature>
<dbReference type="Proteomes" id="UP001222325">
    <property type="component" value="Unassembled WGS sequence"/>
</dbReference>
<dbReference type="AlphaFoldDB" id="A0AAD6XGX5"/>
<sequence length="971" mass="110526">MPIGPPEVRQEGRGDHRDSLHCAARKKGPADHRCIDCFAGRALLCQGCIMAAHRDLPFHRIEYWNGTAFARRTLKNLGHRIQLGHWYGSERRCPLPRPAPGDDFVIVDNSGVHQVALDYCNCGQGGAETVQLLRAGLFPATTTNPRTAATFAVLHRYHLLSFESKCSGYEFYSSLARETDNMKHKPSKDRYPEFLRMTREWRDLKMLKRAGRCHDPAGIEGTENGSCALLCPACPHPGKNLPPAWEDASEEKQFLYALFLAIDANFRLKRKDVSSEEKDPGLSKGWAFFCEVAAYMTHVRANWHRTQERSHCVAHDAVDKPDREARGTASSGIGAVDCARHNMKRPNAVGDLQLGERYINMDYIFLRSVVGTDLMRFFISYDIVCQWHINIWIRMLQYENDEIMLDGRGKFLTFLIPKFHLPAHIEACNLRFSFMLTRDVGQTDGEAPERGWANANPLARSTKEMGPGARRDVLNDHFNDLNHKKIIALGYALRRKTETAVPEMVTTERALRDLEQSIGAATVQEWTEMALKWEADPNAPNPFETLRKDDHLAKVRSELAIEAAAREVAGEEDDTAVRDEMHITELLSMGLQLEEQQRAIVERTAKLRRKIFAWIEVQVRFFPELVRRRELEDQARARSAGSQPVPGVKVHDLTLWLPSAMAASAGAGSEMPSCTTEIKQHEYRLRVGQANEALHEVRRMLLVRTHLYKLKDTHSRGVRANMRSNAKITALNDRIRRGAARYRAARKALQALGRALKRHEWERTLRELKEDDVRGLPRSRFGDPERQAGKKVKKKSRSKRARTERIERPLSWIWIAQESYDPGSNEAMAEGVRIEWAKARARRLRWKEEVDLLEEEMRCVLQFTQWRAAWWRSQVGLRGLPDGPQLEGESAYALGQARLQDALAITFTEEWRTLPDLIERGRAGDGFDENSSADESGEDDDAGAEAEEEEEAIDLLPERPVQAAYVDEVLT</sequence>
<gene>
    <name evidence="3" type="ORF">B0H15DRAFT_940968</name>
</gene>
<organism evidence="3 4">
    <name type="scientific">Mycena belliarum</name>
    <dbReference type="NCBI Taxonomy" id="1033014"/>
    <lineage>
        <taxon>Eukaryota</taxon>
        <taxon>Fungi</taxon>
        <taxon>Dikarya</taxon>
        <taxon>Basidiomycota</taxon>
        <taxon>Agaricomycotina</taxon>
        <taxon>Agaricomycetes</taxon>
        <taxon>Agaricomycetidae</taxon>
        <taxon>Agaricales</taxon>
        <taxon>Marasmiineae</taxon>
        <taxon>Mycenaceae</taxon>
        <taxon>Mycena</taxon>
    </lineage>
</organism>
<dbReference type="Pfam" id="PF18803">
    <property type="entry name" value="CxC2"/>
    <property type="match status" value="1"/>
</dbReference>
<dbReference type="PANTHER" id="PTHR33096">
    <property type="entry name" value="CXC2 DOMAIN-CONTAINING PROTEIN"/>
    <property type="match status" value="1"/>
</dbReference>
<accession>A0AAD6XGX5</accession>
<evidence type="ECO:0000256" key="1">
    <source>
        <dbReference type="SAM" id="MobiDB-lite"/>
    </source>
</evidence>
<evidence type="ECO:0000259" key="2">
    <source>
        <dbReference type="Pfam" id="PF18803"/>
    </source>
</evidence>
<evidence type="ECO:0000313" key="4">
    <source>
        <dbReference type="Proteomes" id="UP001222325"/>
    </source>
</evidence>
<dbReference type="Pfam" id="PF18758">
    <property type="entry name" value="KDZ"/>
    <property type="match status" value="1"/>
</dbReference>
<name>A0AAD6XGX5_9AGAR</name>
<feature type="region of interest" description="Disordered" evidence="1">
    <location>
        <begin position="776"/>
        <end position="803"/>
    </location>
</feature>